<gene>
    <name evidence="2" type="ORF">B9W14_06915</name>
</gene>
<dbReference type="Proteomes" id="UP000244910">
    <property type="component" value="Chromosome"/>
</dbReference>
<evidence type="ECO:0000313" key="2">
    <source>
        <dbReference type="EMBL" id="AWI04241.1"/>
    </source>
</evidence>
<name>A0A2U8DP59_9CLOT</name>
<evidence type="ECO:0000256" key="1">
    <source>
        <dbReference type="SAM" id="MobiDB-lite"/>
    </source>
</evidence>
<feature type="compositionally biased region" description="Basic and acidic residues" evidence="1">
    <location>
        <begin position="52"/>
        <end position="74"/>
    </location>
</feature>
<protein>
    <submittedName>
        <fullName evidence="2">Uncharacterized protein</fullName>
    </submittedName>
</protein>
<dbReference type="RefSeq" id="WP_032079110.1">
    <property type="nucleotide sequence ID" value="NZ_CP020953.1"/>
</dbReference>
<accession>A0A2U8DP59</accession>
<organism evidence="2 3">
    <name type="scientific">Clostridium drakei</name>
    <dbReference type="NCBI Taxonomy" id="332101"/>
    <lineage>
        <taxon>Bacteria</taxon>
        <taxon>Bacillati</taxon>
        <taxon>Bacillota</taxon>
        <taxon>Clostridia</taxon>
        <taxon>Eubacteriales</taxon>
        <taxon>Clostridiaceae</taxon>
        <taxon>Clostridium</taxon>
    </lineage>
</organism>
<dbReference type="KEGG" id="cdrk:B9W14_06915"/>
<dbReference type="AlphaFoldDB" id="A0A2U8DP59"/>
<proteinExistence type="predicted"/>
<sequence length="74" mass="8291">MSKDTRDLDNFENYFQNSIAQAANMGAFSFAISPINELTQINNQGIESDNNLNEKTETIKDMNGLQDDKNTDVS</sequence>
<dbReference type="OrthoDB" id="1932210at2"/>
<evidence type="ECO:0000313" key="3">
    <source>
        <dbReference type="Proteomes" id="UP000244910"/>
    </source>
</evidence>
<dbReference type="EMBL" id="CP020953">
    <property type="protein sequence ID" value="AWI04241.1"/>
    <property type="molecule type" value="Genomic_DNA"/>
</dbReference>
<feature type="region of interest" description="Disordered" evidence="1">
    <location>
        <begin position="45"/>
        <end position="74"/>
    </location>
</feature>
<keyword evidence="3" id="KW-1185">Reference proteome</keyword>
<reference evidence="3" key="1">
    <citation type="submission" date="2017-04" db="EMBL/GenBank/DDBJ databases">
        <authorList>
            <person name="Song Y."/>
            <person name="Cho B.-K."/>
        </authorList>
    </citation>
    <scope>NUCLEOTIDE SEQUENCE [LARGE SCALE GENOMIC DNA]</scope>
    <source>
        <strain evidence="3">SL1</strain>
    </source>
</reference>